<dbReference type="AlphaFoldDB" id="A0A5Q2QBI8"/>
<dbReference type="GO" id="GO:0046872">
    <property type="term" value="F:metal ion binding"/>
    <property type="evidence" value="ECO:0007669"/>
    <property type="project" value="UniProtKB-KW"/>
</dbReference>
<evidence type="ECO:0000256" key="23">
    <source>
        <dbReference type="PIRSR" id="PIRSR600829-4"/>
    </source>
</evidence>
<keyword evidence="12 24" id="KW-0418">Kinase</keyword>
<feature type="active site" description="Proton acceptor" evidence="20">
    <location>
        <position position="75"/>
    </location>
</feature>
<keyword evidence="8 24" id="KW-0808">Transferase</keyword>
<evidence type="ECO:0000256" key="5">
    <source>
        <dbReference type="ARBA" id="ARBA00022475"/>
    </source>
</evidence>
<keyword evidence="17 24" id="KW-0472">Membrane</keyword>
<feature type="binding site" evidence="21">
    <location>
        <position position="61"/>
    </location>
    <ligand>
        <name>substrate</name>
    </ligand>
</feature>
<comment type="similarity">
    <text evidence="2 24">Belongs to the bacterial diacylglycerol kinase family.</text>
</comment>
<dbReference type="InterPro" id="IPR000829">
    <property type="entry name" value="DAGK"/>
</dbReference>
<feature type="binding site" evidence="21">
    <location>
        <position position="104"/>
    </location>
    <ligand>
        <name>substrate</name>
    </ligand>
</feature>
<evidence type="ECO:0000256" key="19">
    <source>
        <dbReference type="ARBA" id="ARBA00023264"/>
    </source>
</evidence>
<feature type="binding site" evidence="22">
    <location>
        <position position="15"/>
    </location>
    <ligand>
        <name>ATP</name>
        <dbReference type="ChEBI" id="CHEBI:30616"/>
    </ligand>
</feature>
<evidence type="ECO:0000256" key="3">
    <source>
        <dbReference type="ARBA" id="ARBA00012133"/>
    </source>
</evidence>
<comment type="caution">
    <text evidence="24">Lacks conserved residue(s) required for the propagation of feature annotation.</text>
</comment>
<evidence type="ECO:0000256" key="21">
    <source>
        <dbReference type="PIRSR" id="PIRSR600829-2"/>
    </source>
</evidence>
<keyword evidence="5" id="KW-1003">Cell membrane</keyword>
<gene>
    <name evidence="25" type="ORF">GH975_08770</name>
</gene>
<evidence type="ECO:0000256" key="6">
    <source>
        <dbReference type="ARBA" id="ARBA00022516"/>
    </source>
</evidence>
<keyword evidence="15 24" id="KW-1133">Transmembrane helix</keyword>
<feature type="binding site" evidence="22">
    <location>
        <begin position="100"/>
        <end position="101"/>
    </location>
    <ligand>
        <name>ATP</name>
        <dbReference type="ChEBI" id="CHEBI:30616"/>
    </ligand>
</feature>
<reference evidence="25 26" key="1">
    <citation type="submission" date="2019-11" db="EMBL/GenBank/DDBJ databases">
        <authorList>
            <person name="Khan S.A."/>
            <person name="Jeon C.O."/>
            <person name="Chun B.H."/>
        </authorList>
    </citation>
    <scope>NUCLEOTIDE SEQUENCE [LARGE SCALE GENOMIC DNA]</scope>
    <source>
        <strain evidence="25 26">IMCC 1097</strain>
    </source>
</reference>
<keyword evidence="19 24" id="KW-1208">Phospholipid metabolism</keyword>
<evidence type="ECO:0000256" key="1">
    <source>
        <dbReference type="ARBA" id="ARBA00004429"/>
    </source>
</evidence>
<comment type="cofactor">
    <cofactor evidence="23">
        <name>Mg(2+)</name>
        <dbReference type="ChEBI" id="CHEBI:18420"/>
    </cofactor>
    <text evidence="23">Mn(2+), Zn(2+), Cd(2+) and Co(2+) support activity to lesser extents.</text>
</comment>
<dbReference type="RefSeq" id="WP_153714157.1">
    <property type="nucleotide sequence ID" value="NZ_CP045871.1"/>
</dbReference>
<feature type="binding site" evidence="23">
    <location>
        <position position="82"/>
    </location>
    <ligand>
        <name>a divalent metal cation</name>
        <dbReference type="ChEBI" id="CHEBI:60240"/>
    </ligand>
</feature>
<dbReference type="OrthoDB" id="9796011at2"/>
<keyword evidence="10 23" id="KW-0479">Metal-binding</keyword>
<keyword evidence="26" id="KW-1185">Reference proteome</keyword>
<keyword evidence="7 24" id="KW-0997">Cell inner membrane</keyword>
<feature type="binding site" evidence="21">
    <location>
        <position position="15"/>
    </location>
    <ligand>
        <name>substrate</name>
    </ligand>
</feature>
<keyword evidence="16 24" id="KW-0443">Lipid metabolism</keyword>
<dbReference type="InterPro" id="IPR033718">
    <property type="entry name" value="DAGK_prok"/>
</dbReference>
<protein>
    <recommendedName>
        <fullName evidence="4 24">Diacylglycerol kinase</fullName>
        <ecNumber evidence="3 24">2.7.1.107</ecNumber>
    </recommendedName>
</protein>
<evidence type="ECO:0000313" key="26">
    <source>
        <dbReference type="Proteomes" id="UP000388235"/>
    </source>
</evidence>
<dbReference type="GO" id="GO:0005524">
    <property type="term" value="F:ATP binding"/>
    <property type="evidence" value="ECO:0007669"/>
    <property type="project" value="UniProtKB-KW"/>
</dbReference>
<evidence type="ECO:0000256" key="9">
    <source>
        <dbReference type="ARBA" id="ARBA00022692"/>
    </source>
</evidence>
<dbReference type="Pfam" id="PF01219">
    <property type="entry name" value="DAGK_prokar"/>
    <property type="match status" value="1"/>
</dbReference>
<name>A0A5Q2QBI8_9GAMM</name>
<keyword evidence="6" id="KW-0444">Lipid biosynthesis</keyword>
<evidence type="ECO:0000256" key="4">
    <source>
        <dbReference type="ARBA" id="ARBA00017575"/>
    </source>
</evidence>
<evidence type="ECO:0000256" key="20">
    <source>
        <dbReference type="PIRSR" id="PIRSR600829-1"/>
    </source>
</evidence>
<evidence type="ECO:0000256" key="17">
    <source>
        <dbReference type="ARBA" id="ARBA00023136"/>
    </source>
</evidence>
<dbReference type="GO" id="GO:0004143">
    <property type="term" value="F:ATP-dependent diacylglycerol kinase activity"/>
    <property type="evidence" value="ECO:0007669"/>
    <property type="project" value="UniProtKB-EC"/>
</dbReference>
<dbReference type="CDD" id="cd14264">
    <property type="entry name" value="DAGK_IM"/>
    <property type="match status" value="1"/>
</dbReference>
<feature type="binding site" evidence="21">
    <location>
        <position position="75"/>
    </location>
    <ligand>
        <name>substrate</name>
    </ligand>
</feature>
<evidence type="ECO:0000256" key="18">
    <source>
        <dbReference type="ARBA" id="ARBA00023209"/>
    </source>
</evidence>
<dbReference type="InterPro" id="IPR036945">
    <property type="entry name" value="DAGK_sf"/>
</dbReference>
<evidence type="ECO:0000256" key="11">
    <source>
        <dbReference type="ARBA" id="ARBA00022741"/>
    </source>
</evidence>
<dbReference type="KEGG" id="llp:GH975_08770"/>
<comment type="function">
    <text evidence="24">Catalyzes the ATP-dependent phosphorylation of sn-l,2-diacylglycerol (DAG) to phosphatidic acid. Involved in the recycling of diacylglycerol produced as a by-product during membrane-derived oligosaccharide (MDO) biosynthesis.</text>
</comment>
<evidence type="ECO:0000313" key="25">
    <source>
        <dbReference type="EMBL" id="QGG80653.1"/>
    </source>
</evidence>
<feature type="binding site" evidence="21">
    <location>
        <begin position="36"/>
        <end position="40"/>
    </location>
    <ligand>
        <name>substrate</name>
    </ligand>
</feature>
<evidence type="ECO:0000256" key="24">
    <source>
        <dbReference type="RuleBase" id="RU363065"/>
    </source>
</evidence>
<dbReference type="PANTHER" id="PTHR34299">
    <property type="entry name" value="DIACYLGLYCEROL KINASE"/>
    <property type="match status" value="1"/>
</dbReference>
<evidence type="ECO:0000256" key="22">
    <source>
        <dbReference type="PIRSR" id="PIRSR600829-3"/>
    </source>
</evidence>
<evidence type="ECO:0000256" key="7">
    <source>
        <dbReference type="ARBA" id="ARBA00022519"/>
    </source>
</evidence>
<evidence type="ECO:0000256" key="15">
    <source>
        <dbReference type="ARBA" id="ARBA00022989"/>
    </source>
</evidence>
<dbReference type="PANTHER" id="PTHR34299:SF1">
    <property type="entry name" value="DIACYLGLYCEROL KINASE"/>
    <property type="match status" value="1"/>
</dbReference>
<evidence type="ECO:0000256" key="13">
    <source>
        <dbReference type="ARBA" id="ARBA00022840"/>
    </source>
</evidence>
<keyword evidence="13 22" id="KW-0067">ATP-binding</keyword>
<feature type="binding site" evidence="22">
    <location>
        <position position="82"/>
    </location>
    <ligand>
        <name>ATP</name>
        <dbReference type="ChEBI" id="CHEBI:30616"/>
    </ligand>
</feature>
<evidence type="ECO:0000256" key="16">
    <source>
        <dbReference type="ARBA" id="ARBA00023098"/>
    </source>
</evidence>
<comment type="subcellular location">
    <subcellularLocation>
        <location evidence="1 24">Cell inner membrane</location>
        <topology evidence="1 24">Multi-pass membrane protein</topology>
    </subcellularLocation>
</comment>
<dbReference type="GO" id="GO:0006654">
    <property type="term" value="P:phosphatidic acid biosynthetic process"/>
    <property type="evidence" value="ECO:0007669"/>
    <property type="project" value="InterPro"/>
</dbReference>
<dbReference type="GO" id="GO:0005886">
    <property type="term" value="C:plasma membrane"/>
    <property type="evidence" value="ECO:0007669"/>
    <property type="project" value="UniProtKB-SubCell"/>
</dbReference>
<accession>A0A5Q2QBI8</accession>
<feature type="transmembrane region" description="Helical" evidence="24">
    <location>
        <begin position="58"/>
        <end position="81"/>
    </location>
</feature>
<evidence type="ECO:0000256" key="8">
    <source>
        <dbReference type="ARBA" id="ARBA00022679"/>
    </source>
</evidence>
<feature type="transmembrane region" description="Helical" evidence="24">
    <location>
        <begin position="102"/>
        <end position="123"/>
    </location>
</feature>
<evidence type="ECO:0000256" key="14">
    <source>
        <dbReference type="ARBA" id="ARBA00022842"/>
    </source>
</evidence>
<dbReference type="EC" id="2.7.1.107" evidence="3 24"/>
<keyword evidence="9 24" id="KW-0812">Transmembrane</keyword>
<keyword evidence="14 23" id="KW-0460">Magnesium</keyword>
<comment type="catalytic activity">
    <reaction evidence="24">
        <text>a 1,2-diacyl-sn-glycerol + ATP = a 1,2-diacyl-sn-glycero-3-phosphate + ADP + H(+)</text>
        <dbReference type="Rhea" id="RHEA:10272"/>
        <dbReference type="ChEBI" id="CHEBI:15378"/>
        <dbReference type="ChEBI" id="CHEBI:17815"/>
        <dbReference type="ChEBI" id="CHEBI:30616"/>
        <dbReference type="ChEBI" id="CHEBI:58608"/>
        <dbReference type="ChEBI" id="CHEBI:456216"/>
        <dbReference type="EC" id="2.7.1.107"/>
    </reaction>
</comment>
<keyword evidence="18" id="KW-0594">Phospholipid biosynthesis</keyword>
<keyword evidence="11 22" id="KW-0547">Nucleotide-binding</keyword>
<organism evidence="25 26">
    <name type="scientific">Litorivicinus lipolyticus</name>
    <dbReference type="NCBI Taxonomy" id="418701"/>
    <lineage>
        <taxon>Bacteria</taxon>
        <taxon>Pseudomonadati</taxon>
        <taxon>Pseudomonadota</taxon>
        <taxon>Gammaproteobacteria</taxon>
        <taxon>Oceanospirillales</taxon>
        <taxon>Litorivicinaceae</taxon>
        <taxon>Litorivicinus</taxon>
    </lineage>
</organism>
<dbReference type="Proteomes" id="UP000388235">
    <property type="component" value="Chromosome"/>
</dbReference>
<evidence type="ECO:0000256" key="12">
    <source>
        <dbReference type="ARBA" id="ARBA00022777"/>
    </source>
</evidence>
<proteinExistence type="inferred from homology"/>
<evidence type="ECO:0000256" key="10">
    <source>
        <dbReference type="ARBA" id="ARBA00022723"/>
    </source>
</evidence>
<dbReference type="Gene3D" id="1.10.287.3610">
    <property type="match status" value="1"/>
</dbReference>
<sequence>MKPTSPVPIPSGARRWTFAFKNSLKGLRYAVKHQAAVREELIALAASVPLALWLIDSIAARLAAVLSVVFVLIVEIINSAIETTLDRVSTEFNQLTGAAKDMGSLAVLLAMAVSAAIWTYGIALT</sequence>
<evidence type="ECO:0000256" key="2">
    <source>
        <dbReference type="ARBA" id="ARBA00005967"/>
    </source>
</evidence>
<dbReference type="EMBL" id="CP045871">
    <property type="protein sequence ID" value="QGG80653.1"/>
    <property type="molecule type" value="Genomic_DNA"/>
</dbReference>